<dbReference type="SMART" id="SM00020">
    <property type="entry name" value="Tryp_SPc"/>
    <property type="match status" value="1"/>
</dbReference>
<organism evidence="9 10">
    <name type="scientific">Hypothenemus hampei</name>
    <name type="common">Coffee berry borer</name>
    <dbReference type="NCBI Taxonomy" id="57062"/>
    <lineage>
        <taxon>Eukaryota</taxon>
        <taxon>Metazoa</taxon>
        <taxon>Ecdysozoa</taxon>
        <taxon>Arthropoda</taxon>
        <taxon>Hexapoda</taxon>
        <taxon>Insecta</taxon>
        <taxon>Pterygota</taxon>
        <taxon>Neoptera</taxon>
        <taxon>Endopterygota</taxon>
        <taxon>Coleoptera</taxon>
        <taxon>Polyphaga</taxon>
        <taxon>Cucujiformia</taxon>
        <taxon>Curculionidae</taxon>
        <taxon>Scolytinae</taxon>
        <taxon>Hypothenemus</taxon>
    </lineage>
</organism>
<dbReference type="PROSITE" id="PS50240">
    <property type="entry name" value="TRYPSIN_DOM"/>
    <property type="match status" value="1"/>
</dbReference>
<dbReference type="PANTHER" id="PTHR24252">
    <property type="entry name" value="ACROSIN-RELATED"/>
    <property type="match status" value="1"/>
</dbReference>
<dbReference type="InterPro" id="IPR018114">
    <property type="entry name" value="TRYPSIN_HIS"/>
</dbReference>
<dbReference type="AlphaFoldDB" id="A0ABD1F0T1"/>
<evidence type="ECO:0000256" key="3">
    <source>
        <dbReference type="ARBA" id="ARBA00022670"/>
    </source>
</evidence>
<keyword evidence="3" id="KW-0645">Protease</keyword>
<feature type="chain" id="PRO_5044818861" description="Peptidase S1 domain-containing protein" evidence="7">
    <location>
        <begin position="18"/>
        <end position="293"/>
    </location>
</feature>
<keyword evidence="7" id="KW-0732">Signal</keyword>
<evidence type="ECO:0000256" key="4">
    <source>
        <dbReference type="ARBA" id="ARBA00022801"/>
    </source>
</evidence>
<dbReference type="InterPro" id="IPR001254">
    <property type="entry name" value="Trypsin_dom"/>
</dbReference>
<dbReference type="FunFam" id="2.40.10.10:FF:000015">
    <property type="entry name" value="Atrial natriuretic peptide-converting enzyme"/>
    <property type="match status" value="1"/>
</dbReference>
<dbReference type="InterPro" id="IPR001314">
    <property type="entry name" value="Peptidase_S1A"/>
</dbReference>
<evidence type="ECO:0000313" key="9">
    <source>
        <dbReference type="EMBL" id="KAL1508866.1"/>
    </source>
</evidence>
<name>A0ABD1F0T1_HYPHA</name>
<evidence type="ECO:0000256" key="7">
    <source>
        <dbReference type="SAM" id="SignalP"/>
    </source>
</evidence>
<dbReference type="InterPro" id="IPR043504">
    <property type="entry name" value="Peptidase_S1_PA_chymotrypsin"/>
</dbReference>
<evidence type="ECO:0000313" key="10">
    <source>
        <dbReference type="Proteomes" id="UP001566132"/>
    </source>
</evidence>
<dbReference type="EMBL" id="JBDJPC010000003">
    <property type="protein sequence ID" value="KAL1508866.1"/>
    <property type="molecule type" value="Genomic_DNA"/>
</dbReference>
<reference evidence="9 10" key="1">
    <citation type="submission" date="2024-05" db="EMBL/GenBank/DDBJ databases">
        <title>Genetic variation in Jamaican populations of the coffee berry borer (Hypothenemus hampei).</title>
        <authorList>
            <person name="Errbii M."/>
            <person name="Myrie A."/>
        </authorList>
    </citation>
    <scope>NUCLEOTIDE SEQUENCE [LARGE SCALE GENOMIC DNA]</scope>
    <source>
        <strain evidence="9">JA-Hopewell-2020-01-JO</strain>
        <tissue evidence="9">Whole body</tissue>
    </source>
</reference>
<evidence type="ECO:0000256" key="6">
    <source>
        <dbReference type="ARBA" id="ARBA00023157"/>
    </source>
</evidence>
<dbReference type="GO" id="GO:0008236">
    <property type="term" value="F:serine-type peptidase activity"/>
    <property type="evidence" value="ECO:0007669"/>
    <property type="project" value="UniProtKB-KW"/>
</dbReference>
<accession>A0ABD1F0T1</accession>
<gene>
    <name evidence="9" type="ORF">ABEB36_003691</name>
</gene>
<dbReference type="PANTHER" id="PTHR24252:SF7">
    <property type="entry name" value="HYALIN"/>
    <property type="match status" value="1"/>
</dbReference>
<evidence type="ECO:0000256" key="5">
    <source>
        <dbReference type="ARBA" id="ARBA00022825"/>
    </source>
</evidence>
<dbReference type="Gene3D" id="2.40.10.10">
    <property type="entry name" value="Trypsin-like serine proteases"/>
    <property type="match status" value="1"/>
</dbReference>
<dbReference type="GO" id="GO:0006508">
    <property type="term" value="P:proteolysis"/>
    <property type="evidence" value="ECO:0007669"/>
    <property type="project" value="UniProtKB-KW"/>
</dbReference>
<dbReference type="PRINTS" id="PR00722">
    <property type="entry name" value="CHYMOTRYPSIN"/>
</dbReference>
<dbReference type="SUPFAM" id="SSF50494">
    <property type="entry name" value="Trypsin-like serine proteases"/>
    <property type="match status" value="1"/>
</dbReference>
<dbReference type="Pfam" id="PF00089">
    <property type="entry name" value="Trypsin"/>
    <property type="match status" value="1"/>
</dbReference>
<evidence type="ECO:0000259" key="8">
    <source>
        <dbReference type="PROSITE" id="PS50240"/>
    </source>
</evidence>
<comment type="subcellular location">
    <subcellularLocation>
        <location evidence="1">Secreted</location>
    </subcellularLocation>
</comment>
<evidence type="ECO:0000256" key="2">
    <source>
        <dbReference type="ARBA" id="ARBA00022525"/>
    </source>
</evidence>
<dbReference type="Proteomes" id="UP001566132">
    <property type="component" value="Unassembled WGS sequence"/>
</dbReference>
<keyword evidence="5" id="KW-0720">Serine protease</keyword>
<feature type="domain" description="Peptidase S1" evidence="8">
    <location>
        <begin position="52"/>
        <end position="286"/>
    </location>
</feature>
<protein>
    <recommendedName>
        <fullName evidence="8">Peptidase S1 domain-containing protein</fullName>
    </recommendedName>
</protein>
<sequence length="293" mass="31901">MGLKEILFLAIFTVAESLETTTINYKTENQINFANVTQCDCGWRNVQNSLQIVGGDETGVNEYPGMAALIYLSSGLLFCGAHIISDRYLLTAAHCIYNKSPSDFVALVGDHDISTGGDTAYSAIYYINAYEIYPTYDSSTDANDIAILRTSTQITFSTYVAPICLPFKYATYDFSSQPVTILGWGQIEFSGPTSNVLLKAEVQVLTNANCQSSYAQVVLSQEICTFANGIDSCQADSGGPVMWTNISIARLYLIGIISHGVGCATGYPGINVRVTSFLNWILSRTSDASYCYM</sequence>
<feature type="signal peptide" evidence="7">
    <location>
        <begin position="1"/>
        <end position="17"/>
    </location>
</feature>
<comment type="caution">
    <text evidence="9">The sequence shown here is derived from an EMBL/GenBank/DDBJ whole genome shotgun (WGS) entry which is preliminary data.</text>
</comment>
<evidence type="ECO:0000256" key="1">
    <source>
        <dbReference type="ARBA" id="ARBA00004613"/>
    </source>
</evidence>
<dbReference type="GO" id="GO:0005576">
    <property type="term" value="C:extracellular region"/>
    <property type="evidence" value="ECO:0007669"/>
    <property type="project" value="UniProtKB-SubCell"/>
</dbReference>
<keyword evidence="6" id="KW-1015">Disulfide bond</keyword>
<proteinExistence type="predicted"/>
<keyword evidence="4" id="KW-0378">Hydrolase</keyword>
<dbReference type="CDD" id="cd00190">
    <property type="entry name" value="Tryp_SPc"/>
    <property type="match status" value="1"/>
</dbReference>
<dbReference type="PROSITE" id="PS00134">
    <property type="entry name" value="TRYPSIN_HIS"/>
    <property type="match status" value="1"/>
</dbReference>
<keyword evidence="2" id="KW-0964">Secreted</keyword>
<keyword evidence="10" id="KW-1185">Reference proteome</keyword>
<dbReference type="InterPro" id="IPR009003">
    <property type="entry name" value="Peptidase_S1_PA"/>
</dbReference>